<feature type="chain" id="PRO_5029863509" description="Bulb-type lectin domain-containing protein" evidence="4">
    <location>
        <begin position="25"/>
        <end position="124"/>
    </location>
</feature>
<proteinExistence type="predicted"/>
<comment type="caution">
    <text evidence="6">The sequence shown here is derived from an EMBL/GenBank/DDBJ whole genome shotgun (WGS) entry which is preliminary data.</text>
</comment>
<dbReference type="OrthoDB" id="1934880at2759"/>
<dbReference type="PANTHER" id="PTHR32444:SF198">
    <property type="entry name" value="BULB-TYPE LECTIN DOMAIN-CONTAINING PROTEIN"/>
    <property type="match status" value="1"/>
</dbReference>
<feature type="signal peptide" evidence="4">
    <location>
        <begin position="1"/>
        <end position="24"/>
    </location>
</feature>
<dbReference type="PANTHER" id="PTHR32444">
    <property type="entry name" value="BULB-TYPE LECTIN DOMAIN-CONTAINING PROTEIN"/>
    <property type="match status" value="1"/>
</dbReference>
<protein>
    <recommendedName>
        <fullName evidence="5">Bulb-type lectin domain-containing protein</fullName>
    </recommendedName>
</protein>
<dbReference type="PROSITE" id="PS50927">
    <property type="entry name" value="BULB_LECTIN"/>
    <property type="match status" value="1"/>
</dbReference>
<dbReference type="Pfam" id="PF01453">
    <property type="entry name" value="B_lectin"/>
    <property type="match status" value="1"/>
</dbReference>
<accession>A0A7J9BAU8</accession>
<evidence type="ECO:0000256" key="2">
    <source>
        <dbReference type="ARBA" id="ARBA00023157"/>
    </source>
</evidence>
<keyword evidence="3" id="KW-0325">Glycoprotein</keyword>
<name>A0A7J9BAU8_GOSGO</name>
<keyword evidence="2" id="KW-1015">Disulfide bond</keyword>
<dbReference type="InterPro" id="IPR001480">
    <property type="entry name" value="Bulb-type_lectin_dom"/>
</dbReference>
<keyword evidence="7" id="KW-1185">Reference proteome</keyword>
<sequence>MGKTISCSVFLALVTCFYLQFGTALDTITPSKSIKDPEFIISQSGVFRLGFFSFANSSNHDGNLVVLNGKTEILWSSNVTNTAPNTTTAQLLDSGNLILSNGDDGGSSLWESFEDPSNAFIETM</sequence>
<evidence type="ECO:0000256" key="3">
    <source>
        <dbReference type="ARBA" id="ARBA00023180"/>
    </source>
</evidence>
<feature type="domain" description="Bulb-type lectin" evidence="5">
    <location>
        <begin position="25"/>
        <end position="124"/>
    </location>
</feature>
<dbReference type="InterPro" id="IPR036426">
    <property type="entry name" value="Bulb-type_lectin_dom_sf"/>
</dbReference>
<evidence type="ECO:0000259" key="5">
    <source>
        <dbReference type="PROSITE" id="PS50927"/>
    </source>
</evidence>
<dbReference type="EMBL" id="JABEZY010000002">
    <property type="protein sequence ID" value="MBA0733471.1"/>
    <property type="molecule type" value="Genomic_DNA"/>
</dbReference>
<dbReference type="Gene3D" id="2.90.10.30">
    <property type="match status" value="1"/>
</dbReference>
<evidence type="ECO:0000256" key="4">
    <source>
        <dbReference type="SAM" id="SignalP"/>
    </source>
</evidence>
<dbReference type="AlphaFoldDB" id="A0A7J9BAU8"/>
<gene>
    <name evidence="6" type="ORF">Gogos_017487</name>
</gene>
<reference evidence="6 7" key="1">
    <citation type="journal article" date="2019" name="Genome Biol. Evol.">
        <title>Insights into the evolution of the New World diploid cottons (Gossypium, subgenus Houzingenia) based on genome sequencing.</title>
        <authorList>
            <person name="Grover C.E."/>
            <person name="Arick M.A. 2nd"/>
            <person name="Thrash A."/>
            <person name="Conover J.L."/>
            <person name="Sanders W.S."/>
            <person name="Peterson D.G."/>
            <person name="Frelichowski J.E."/>
            <person name="Scheffler J.A."/>
            <person name="Scheffler B.E."/>
            <person name="Wendel J.F."/>
        </authorList>
    </citation>
    <scope>NUCLEOTIDE SEQUENCE [LARGE SCALE GENOMIC DNA]</scope>
    <source>
        <strain evidence="6">5</strain>
        <tissue evidence="6">Leaf</tissue>
    </source>
</reference>
<feature type="non-terminal residue" evidence="6">
    <location>
        <position position="124"/>
    </location>
</feature>
<evidence type="ECO:0000256" key="1">
    <source>
        <dbReference type="ARBA" id="ARBA00022729"/>
    </source>
</evidence>
<evidence type="ECO:0000313" key="7">
    <source>
        <dbReference type="Proteomes" id="UP000593579"/>
    </source>
</evidence>
<dbReference type="SUPFAM" id="SSF51110">
    <property type="entry name" value="alpha-D-mannose-specific plant lectins"/>
    <property type="match status" value="1"/>
</dbReference>
<dbReference type="Proteomes" id="UP000593579">
    <property type="component" value="Unassembled WGS sequence"/>
</dbReference>
<dbReference type="SMART" id="SM00108">
    <property type="entry name" value="B_lectin"/>
    <property type="match status" value="1"/>
</dbReference>
<organism evidence="6 7">
    <name type="scientific">Gossypium gossypioides</name>
    <name type="common">Mexican cotton</name>
    <name type="synonym">Selera gossypioides</name>
    <dbReference type="NCBI Taxonomy" id="34282"/>
    <lineage>
        <taxon>Eukaryota</taxon>
        <taxon>Viridiplantae</taxon>
        <taxon>Streptophyta</taxon>
        <taxon>Embryophyta</taxon>
        <taxon>Tracheophyta</taxon>
        <taxon>Spermatophyta</taxon>
        <taxon>Magnoliopsida</taxon>
        <taxon>eudicotyledons</taxon>
        <taxon>Gunneridae</taxon>
        <taxon>Pentapetalae</taxon>
        <taxon>rosids</taxon>
        <taxon>malvids</taxon>
        <taxon>Malvales</taxon>
        <taxon>Malvaceae</taxon>
        <taxon>Malvoideae</taxon>
        <taxon>Gossypium</taxon>
    </lineage>
</organism>
<evidence type="ECO:0000313" key="6">
    <source>
        <dbReference type="EMBL" id="MBA0733471.1"/>
    </source>
</evidence>
<keyword evidence="1 4" id="KW-0732">Signal</keyword>